<feature type="transmembrane region" description="Helical" evidence="1">
    <location>
        <begin position="28"/>
        <end position="45"/>
    </location>
</feature>
<gene>
    <name evidence="3" type="ORF">BC343_05175</name>
</gene>
<feature type="transmembrane region" description="Helical" evidence="1">
    <location>
        <begin position="57"/>
        <end position="76"/>
    </location>
</feature>
<feature type="transmembrane region" description="Helical" evidence="1">
    <location>
        <begin position="117"/>
        <end position="135"/>
    </location>
</feature>
<reference evidence="3 4" key="1">
    <citation type="submission" date="2016-07" db="EMBL/GenBank/DDBJ databases">
        <title>Genomic analysis of zinc-resistant bacterium Mucilaginibacter pedocola TBZ30.</title>
        <authorList>
            <person name="Huang J."/>
            <person name="Tang J."/>
        </authorList>
    </citation>
    <scope>NUCLEOTIDE SEQUENCE [LARGE SCALE GENOMIC DNA]</scope>
    <source>
        <strain evidence="3 4">TBZ30</strain>
    </source>
</reference>
<evidence type="ECO:0000259" key="2">
    <source>
        <dbReference type="Pfam" id="PF00884"/>
    </source>
</evidence>
<dbReference type="InterPro" id="IPR017850">
    <property type="entry name" value="Alkaline_phosphatase_core_sf"/>
</dbReference>
<feature type="transmembrane region" description="Helical" evidence="1">
    <location>
        <begin position="88"/>
        <end position="105"/>
    </location>
</feature>
<proteinExistence type="predicted"/>
<dbReference type="Gene3D" id="3.40.720.10">
    <property type="entry name" value="Alkaline Phosphatase, subunit A"/>
    <property type="match status" value="1"/>
</dbReference>
<organism evidence="3 4">
    <name type="scientific">Mucilaginibacter pedocola</name>
    <dbReference type="NCBI Taxonomy" id="1792845"/>
    <lineage>
        <taxon>Bacteria</taxon>
        <taxon>Pseudomonadati</taxon>
        <taxon>Bacteroidota</taxon>
        <taxon>Sphingobacteriia</taxon>
        <taxon>Sphingobacteriales</taxon>
        <taxon>Sphingobacteriaceae</taxon>
        <taxon>Mucilaginibacter</taxon>
    </lineage>
</organism>
<dbReference type="EMBL" id="MBTF01000012">
    <property type="protein sequence ID" value="OOQ59561.1"/>
    <property type="molecule type" value="Genomic_DNA"/>
</dbReference>
<keyword evidence="1" id="KW-0472">Membrane</keyword>
<protein>
    <recommendedName>
        <fullName evidence="2">Sulfatase N-terminal domain-containing protein</fullName>
    </recommendedName>
</protein>
<accession>A0A1S9PF22</accession>
<evidence type="ECO:0000313" key="3">
    <source>
        <dbReference type="EMBL" id="OOQ59561.1"/>
    </source>
</evidence>
<sequence length="441" mass="50285">MFVYLFGLFFLLFKTSQFFPSFQPAVFLLLLLAYSAINFIVISVLRRIPSYKYGLSWLLVLWVAVLFTYPILGYLAGWLPASFIHAKYLLIAAVAVGLLLGYFYTRIPAGKIMMLNRGANVFILILTGMVVFSGLKTAGIEAKHKQAIEAKSNIKVSRNNKSDIIWIMMDEYASPSSLKNELGFTNPLVDSLKKLDFFVFDSLKSRSDTTIYSVSSLFNFDDSLKVSNYNYAAGYLRDSKWPGVLQRDGYSFINLEFLDIAGQDKVWALGIFPDDYLGQVLFNSMFYTGYNNSIDPEKKPIDHYNQFVIKQLEIKAAEKRQAPAFIWAHLLIPHAPFFRNAAGDPNSNPIQETSGYPKDELIKQYIPYLLYGNKVILDILNHIPDWRTKTIVISGDHGARMLLKADDARRKETFAAVYYPRMDSAELSRVKFLQQIPLHLH</sequence>
<feature type="domain" description="Sulfatase N-terminal" evidence="2">
    <location>
        <begin position="163"/>
        <end position="401"/>
    </location>
</feature>
<dbReference type="AlphaFoldDB" id="A0A1S9PF22"/>
<comment type="caution">
    <text evidence="3">The sequence shown here is derived from an EMBL/GenBank/DDBJ whole genome shotgun (WGS) entry which is preliminary data.</text>
</comment>
<dbReference type="STRING" id="1792845.BC343_05175"/>
<evidence type="ECO:0000256" key="1">
    <source>
        <dbReference type="SAM" id="Phobius"/>
    </source>
</evidence>
<keyword evidence="4" id="KW-1185">Reference proteome</keyword>
<evidence type="ECO:0000313" key="4">
    <source>
        <dbReference type="Proteomes" id="UP000189739"/>
    </source>
</evidence>
<dbReference type="Proteomes" id="UP000189739">
    <property type="component" value="Unassembled WGS sequence"/>
</dbReference>
<dbReference type="Pfam" id="PF00884">
    <property type="entry name" value="Sulfatase"/>
    <property type="match status" value="1"/>
</dbReference>
<dbReference type="InterPro" id="IPR000917">
    <property type="entry name" value="Sulfatase_N"/>
</dbReference>
<name>A0A1S9PF22_9SPHI</name>
<keyword evidence="1" id="KW-0812">Transmembrane</keyword>
<keyword evidence="1" id="KW-1133">Transmembrane helix</keyword>